<dbReference type="CDD" id="cd03789">
    <property type="entry name" value="GT9_LPS_heptosyltransferase"/>
    <property type="match status" value="1"/>
</dbReference>
<evidence type="ECO:0000256" key="1">
    <source>
        <dbReference type="ARBA" id="ARBA00022676"/>
    </source>
</evidence>
<dbReference type="GO" id="GO:0008713">
    <property type="term" value="F:ADP-heptose-lipopolysaccharide heptosyltransferase activity"/>
    <property type="evidence" value="ECO:0007669"/>
    <property type="project" value="TreeGrafter"/>
</dbReference>
<dbReference type="PANTHER" id="PTHR30160">
    <property type="entry name" value="TETRAACYLDISACCHARIDE 4'-KINASE-RELATED"/>
    <property type="match status" value="1"/>
</dbReference>
<dbReference type="EMBL" id="PQJL01000010">
    <property type="protein sequence ID" value="ROW61083.1"/>
    <property type="molecule type" value="Genomic_DNA"/>
</dbReference>
<dbReference type="GO" id="GO:0009244">
    <property type="term" value="P:lipopolysaccharide core region biosynthetic process"/>
    <property type="evidence" value="ECO:0007669"/>
    <property type="project" value="TreeGrafter"/>
</dbReference>
<dbReference type="Gene3D" id="3.40.50.2000">
    <property type="entry name" value="Glycogen Phosphorylase B"/>
    <property type="match status" value="2"/>
</dbReference>
<name>A0A423XWF5_9ENTR</name>
<proteinExistence type="predicted"/>
<dbReference type="InterPro" id="IPR051199">
    <property type="entry name" value="LPS_LOS_Heptosyltrfase"/>
</dbReference>
<evidence type="ECO:0000256" key="2">
    <source>
        <dbReference type="ARBA" id="ARBA00022679"/>
    </source>
</evidence>
<reference evidence="3 4" key="1">
    <citation type="journal article" date="2018" name="Front. Microbiol.">
        <title>An Investigation of an Acute Gastroenteritis Outbreak: Cronobacter sakazakii, a Potential Cause of Food-Borne Illness.</title>
        <authorList>
            <person name="Yong W."/>
            <person name="Guo B."/>
            <person name="Shi X."/>
            <person name="Cheng T."/>
            <person name="Chen M."/>
            <person name="Jiang X."/>
            <person name="Ye Y."/>
            <person name="Wang J."/>
            <person name="Xie G."/>
            <person name="Ding J."/>
        </authorList>
    </citation>
    <scope>NUCLEOTIDE SEQUENCE [LARGE SCALE GENOMIC DNA]</scope>
    <source>
        <strain evidence="3 4">S1</strain>
    </source>
</reference>
<comment type="caution">
    <text evidence="3">The sequence shown here is derived from an EMBL/GenBank/DDBJ whole genome shotgun (WGS) entry which is preliminary data.</text>
</comment>
<dbReference type="AlphaFoldDB" id="A0A423XWF5"/>
<accession>A0A423XWF5</accession>
<evidence type="ECO:0000313" key="3">
    <source>
        <dbReference type="EMBL" id="ROW61083.1"/>
    </source>
</evidence>
<dbReference type="GO" id="GO:0005829">
    <property type="term" value="C:cytosol"/>
    <property type="evidence" value="ECO:0007669"/>
    <property type="project" value="TreeGrafter"/>
</dbReference>
<dbReference type="Proteomes" id="UP000285793">
    <property type="component" value="Unassembled WGS sequence"/>
</dbReference>
<dbReference type="PANTHER" id="PTHR30160:SF7">
    <property type="entry name" value="ADP-HEPTOSE--LPS HEPTOSYLTRANSFERASE 2"/>
    <property type="match status" value="1"/>
</dbReference>
<organism evidence="3 4">
    <name type="scientific">Cronobacter malonaticus</name>
    <dbReference type="NCBI Taxonomy" id="413503"/>
    <lineage>
        <taxon>Bacteria</taxon>
        <taxon>Pseudomonadati</taxon>
        <taxon>Pseudomonadota</taxon>
        <taxon>Gammaproteobacteria</taxon>
        <taxon>Enterobacterales</taxon>
        <taxon>Enterobacteriaceae</taxon>
        <taxon>Cronobacter</taxon>
    </lineage>
</organism>
<gene>
    <name evidence="3" type="ORF">C3E80_11590</name>
</gene>
<dbReference type="RefSeq" id="WP_123948524.1">
    <property type="nucleotide sequence ID" value="NZ_PQJL01000010.1"/>
</dbReference>
<dbReference type="Pfam" id="PF01075">
    <property type="entry name" value="Glyco_transf_9"/>
    <property type="match status" value="1"/>
</dbReference>
<keyword evidence="2 3" id="KW-0808">Transferase</keyword>
<sequence length="366" mass="40666">MSKIAKHIATGVFLTLWKATGYRVKKITRFSKSDDLKTIAIFSTTALGDFLINTPAINAIKTRWPEARLLLVVNERNKGLAVGSPLFDEIYYWNGKANGVLKLSKTLRKQHVDATFILHSRVPYDIIVASLARSRYIFKDVYYSDYQNRDTFLLENFLSAHYDNRQNGNLHHIHQKTRLLSSIGIDIPSEEMFIPAPYTKAVPDHTVIGIHAGASQQDRCWPVEKFTQLIQSVLEAHPEVTIELIGSAGEKTLNQRIIDGLPYSSNRVRNVAGTTNLQQLATKITSFTCLVVGDTGPLHVAIAVKTPVVGLFGGQMYVDGAAPLQDHDIHHVIMSKDESAGLRAISVAEVKAAIDTCIRQKAPLIR</sequence>
<keyword evidence="1" id="KW-0328">Glycosyltransferase</keyword>
<protein>
    <submittedName>
        <fullName evidence="3">Glycosyltransferase family 9 protein</fullName>
    </submittedName>
</protein>
<dbReference type="SUPFAM" id="SSF53756">
    <property type="entry name" value="UDP-Glycosyltransferase/glycogen phosphorylase"/>
    <property type="match status" value="1"/>
</dbReference>
<evidence type="ECO:0000313" key="4">
    <source>
        <dbReference type="Proteomes" id="UP000285793"/>
    </source>
</evidence>
<dbReference type="InterPro" id="IPR002201">
    <property type="entry name" value="Glyco_trans_9"/>
</dbReference>